<organism evidence="2 3">
    <name type="scientific">Chryseobacterium turcicum</name>
    <dbReference type="NCBI Taxonomy" id="2898076"/>
    <lineage>
        <taxon>Bacteria</taxon>
        <taxon>Pseudomonadati</taxon>
        <taxon>Bacteroidota</taxon>
        <taxon>Flavobacteriia</taxon>
        <taxon>Flavobacteriales</taxon>
        <taxon>Weeksellaceae</taxon>
        <taxon>Chryseobacterium group</taxon>
        <taxon>Chryseobacterium</taxon>
    </lineage>
</organism>
<accession>A0A9Q3UZU8</accession>
<comment type="caution">
    <text evidence="2">The sequence shown here is derived from an EMBL/GenBank/DDBJ whole genome shotgun (WGS) entry which is preliminary data.</text>
</comment>
<sequence length="407" mass="47897">MKITELRDYQIEFEKIRADYNSGFIVINGLRKKFTLDYPIHEIANLTKDEYVIGKGDSTFCNRIENDLNDWGNIHGSPAIKFGLYFGKYGEDKTRKYRIGRNEYGTDENIALKKILSSIVELLENKDDFDILKKNPISPMYKGKILSVYYPNDFLNIFSAKHLNYFINILGLDNDSKSELDKQALLLHYKNSDKVMKEWDVYEFSKFLYKSFGNPNDEVKEHNISKELKYFRLRDFPPIESLKFDYVDLQTNELTEPKEKRTEKETKIDYSNRSKKFKRIGDRGEQIVLRAERQFLKKNGKMDLAKLVDQISERDDSVGYDIKSYDLDGTEKLIEVKSTLRKIGKSNIFLSANELQVAENEKNYYFYIVYEVGSTRPKIWRIKSSDLLSDENIVKEPILYKLNMHTK</sequence>
<gene>
    <name evidence="2" type="ORF">LO744_08830</name>
</gene>
<feature type="domain" description="Protein NO VEIN C-terminal" evidence="1">
    <location>
        <begin position="284"/>
        <end position="379"/>
    </location>
</feature>
<dbReference type="Pfam" id="PF13020">
    <property type="entry name" value="NOV_C"/>
    <property type="match status" value="1"/>
</dbReference>
<dbReference type="AlphaFoldDB" id="A0A9Q3UZU8"/>
<name>A0A9Q3UZU8_9FLAO</name>
<keyword evidence="3" id="KW-1185">Reference proteome</keyword>
<protein>
    <submittedName>
        <fullName evidence="2">DUF3883 domain-containing protein</fullName>
    </submittedName>
</protein>
<reference evidence="2" key="1">
    <citation type="submission" date="2021-11" db="EMBL/GenBank/DDBJ databases">
        <title>Description of novel Chryseobacterium species.</title>
        <authorList>
            <person name="Saticioglu I.B."/>
            <person name="Ay H."/>
            <person name="Altun S."/>
            <person name="Duman M."/>
        </authorList>
    </citation>
    <scope>NUCLEOTIDE SEQUENCE</scope>
    <source>
        <strain evidence="2">C-17</strain>
    </source>
</reference>
<evidence type="ECO:0000313" key="2">
    <source>
        <dbReference type="EMBL" id="MCD1116958.1"/>
    </source>
</evidence>
<dbReference type="Proteomes" id="UP001108025">
    <property type="component" value="Unassembled WGS sequence"/>
</dbReference>
<dbReference type="RefSeq" id="WP_230668717.1">
    <property type="nucleotide sequence ID" value="NZ_JAJNAY010000001.1"/>
</dbReference>
<evidence type="ECO:0000259" key="1">
    <source>
        <dbReference type="Pfam" id="PF13020"/>
    </source>
</evidence>
<dbReference type="EMBL" id="JAJNAY010000001">
    <property type="protein sequence ID" value="MCD1116958.1"/>
    <property type="molecule type" value="Genomic_DNA"/>
</dbReference>
<dbReference type="InterPro" id="IPR024975">
    <property type="entry name" value="NOV_C"/>
</dbReference>
<proteinExistence type="predicted"/>
<evidence type="ECO:0000313" key="3">
    <source>
        <dbReference type="Proteomes" id="UP001108025"/>
    </source>
</evidence>